<feature type="compositionally biased region" description="Basic and acidic residues" evidence="8">
    <location>
        <begin position="93"/>
        <end position="110"/>
    </location>
</feature>
<dbReference type="InterPro" id="IPR052202">
    <property type="entry name" value="Yeast_MetPath_Reg"/>
</dbReference>
<feature type="compositionally biased region" description="Polar residues" evidence="8">
    <location>
        <begin position="392"/>
        <end position="412"/>
    </location>
</feature>
<dbReference type="STRING" id="1296100.A0A1B9GAX2"/>
<evidence type="ECO:0000256" key="4">
    <source>
        <dbReference type="ARBA" id="ARBA00023015"/>
    </source>
</evidence>
<dbReference type="VEuPathDB" id="FungiDB:I302_03027"/>
<reference evidence="10" key="1">
    <citation type="submission" date="2013-07" db="EMBL/GenBank/DDBJ databases">
        <title>The Genome Sequence of Cryptococcus bestiolae CBS10118.</title>
        <authorList>
            <consortium name="The Broad Institute Genome Sequencing Platform"/>
            <person name="Cuomo C."/>
            <person name="Litvintseva A."/>
            <person name="Chen Y."/>
            <person name="Heitman J."/>
            <person name="Sun S."/>
            <person name="Springer D."/>
            <person name="Dromer F."/>
            <person name="Young S.K."/>
            <person name="Zeng Q."/>
            <person name="Gargeya S."/>
            <person name="Fitzgerald M."/>
            <person name="Abouelleil A."/>
            <person name="Alvarado L."/>
            <person name="Berlin A.M."/>
            <person name="Chapman S.B."/>
            <person name="Dewar J."/>
            <person name="Goldberg J."/>
            <person name="Griggs A."/>
            <person name="Gujja S."/>
            <person name="Hansen M."/>
            <person name="Howarth C."/>
            <person name="Imamovic A."/>
            <person name="Larimer J."/>
            <person name="McCowan C."/>
            <person name="Murphy C."/>
            <person name="Pearson M."/>
            <person name="Priest M."/>
            <person name="Roberts A."/>
            <person name="Saif S."/>
            <person name="Shea T."/>
            <person name="Sykes S."/>
            <person name="Wortman J."/>
            <person name="Nusbaum C."/>
            <person name="Birren B."/>
        </authorList>
    </citation>
    <scope>NUCLEOTIDE SEQUENCE [LARGE SCALE GENOMIC DNA]</scope>
    <source>
        <strain evidence="10">CBS 10118</strain>
    </source>
</reference>
<organism evidence="10">
    <name type="scientific">Kwoniella bestiolae CBS 10118</name>
    <dbReference type="NCBI Taxonomy" id="1296100"/>
    <lineage>
        <taxon>Eukaryota</taxon>
        <taxon>Fungi</taxon>
        <taxon>Dikarya</taxon>
        <taxon>Basidiomycota</taxon>
        <taxon>Agaricomycotina</taxon>
        <taxon>Tremellomycetes</taxon>
        <taxon>Tremellales</taxon>
        <taxon>Cryptococcaceae</taxon>
        <taxon>Kwoniella</taxon>
    </lineage>
</organism>
<evidence type="ECO:0000313" key="12">
    <source>
        <dbReference type="Proteomes" id="UP000092730"/>
    </source>
</evidence>
<feature type="compositionally biased region" description="Basic residues" evidence="8">
    <location>
        <begin position="142"/>
        <end position="153"/>
    </location>
</feature>
<gene>
    <name evidence="10" type="ORF">I302_03027</name>
    <name evidence="11" type="ORF">I302_104319</name>
</gene>
<reference evidence="11" key="4">
    <citation type="submission" date="2024-02" db="EMBL/GenBank/DDBJ databases">
        <title>Comparative genomics of Cryptococcus and Kwoniella reveals pathogenesis evolution and contrasting modes of karyotype evolution via chromosome fusion or intercentromeric recombination.</title>
        <authorList>
            <person name="Coelho M.A."/>
            <person name="David-Palma M."/>
            <person name="Shea T."/>
            <person name="Bowers K."/>
            <person name="McGinley-Smith S."/>
            <person name="Mohammad A.W."/>
            <person name="Gnirke A."/>
            <person name="Yurkov A.M."/>
            <person name="Nowrousian M."/>
            <person name="Sun S."/>
            <person name="Cuomo C.A."/>
            <person name="Heitman J."/>
        </authorList>
    </citation>
    <scope>NUCLEOTIDE SEQUENCE</scope>
    <source>
        <strain evidence="11">CBS 10118</strain>
    </source>
</reference>
<reference evidence="10" key="3">
    <citation type="submission" date="2014-01" db="EMBL/GenBank/DDBJ databases">
        <title>Evolution of pathogenesis and genome organization in the Tremellales.</title>
        <authorList>
            <person name="Cuomo C."/>
            <person name="Litvintseva A."/>
            <person name="Heitman J."/>
            <person name="Chen Y."/>
            <person name="Sun S."/>
            <person name="Springer D."/>
            <person name="Dromer F."/>
            <person name="Young S."/>
            <person name="Zeng Q."/>
            <person name="Chapman S."/>
            <person name="Gujja S."/>
            <person name="Saif S."/>
            <person name="Birren B."/>
        </authorList>
    </citation>
    <scope>NUCLEOTIDE SEQUENCE</scope>
    <source>
        <strain evidence="10">CBS 10118</strain>
    </source>
</reference>
<dbReference type="InterPro" id="IPR036864">
    <property type="entry name" value="Zn2-C6_fun-type_DNA-bd_sf"/>
</dbReference>
<evidence type="ECO:0000313" key="11">
    <source>
        <dbReference type="EMBL" id="WVW82313.1"/>
    </source>
</evidence>
<dbReference type="EMBL" id="KI894019">
    <property type="protein sequence ID" value="OCF28176.1"/>
    <property type="molecule type" value="Genomic_DNA"/>
</dbReference>
<feature type="compositionally biased region" description="Polar residues" evidence="8">
    <location>
        <begin position="111"/>
        <end position="122"/>
    </location>
</feature>
<keyword evidence="3" id="KW-0862">Zinc</keyword>
<keyword evidence="4" id="KW-0805">Transcription regulation</keyword>
<dbReference type="PROSITE" id="PS50048">
    <property type="entry name" value="ZN2_CY6_FUNGAL_2"/>
    <property type="match status" value="1"/>
</dbReference>
<proteinExistence type="predicted"/>
<dbReference type="GO" id="GO:0000981">
    <property type="term" value="F:DNA-binding transcription factor activity, RNA polymerase II-specific"/>
    <property type="evidence" value="ECO:0007669"/>
    <property type="project" value="InterPro"/>
</dbReference>
<dbReference type="CDD" id="cd12148">
    <property type="entry name" value="fungal_TF_MHR"/>
    <property type="match status" value="1"/>
</dbReference>
<feature type="compositionally biased region" description="Polar residues" evidence="8">
    <location>
        <begin position="325"/>
        <end position="350"/>
    </location>
</feature>
<evidence type="ECO:0000256" key="3">
    <source>
        <dbReference type="ARBA" id="ARBA00022833"/>
    </source>
</evidence>
<evidence type="ECO:0000256" key="1">
    <source>
        <dbReference type="ARBA" id="ARBA00004123"/>
    </source>
</evidence>
<evidence type="ECO:0000256" key="6">
    <source>
        <dbReference type="ARBA" id="ARBA00023163"/>
    </source>
</evidence>
<dbReference type="CDD" id="cd00067">
    <property type="entry name" value="GAL4"/>
    <property type="match status" value="1"/>
</dbReference>
<keyword evidence="2" id="KW-0479">Metal-binding</keyword>
<dbReference type="Proteomes" id="UP000092730">
    <property type="component" value="Chromosome 2"/>
</dbReference>
<evidence type="ECO:0000259" key="9">
    <source>
        <dbReference type="PROSITE" id="PS50048"/>
    </source>
</evidence>
<keyword evidence="5" id="KW-0238">DNA-binding</keyword>
<feature type="compositionally biased region" description="Basic and acidic residues" evidence="8">
    <location>
        <begin position="154"/>
        <end position="166"/>
    </location>
</feature>
<dbReference type="PANTHER" id="PTHR47782:SF7">
    <property type="entry name" value="PROTEIN STB5"/>
    <property type="match status" value="1"/>
</dbReference>
<protein>
    <recommendedName>
        <fullName evidence="9">Zn(2)-C6 fungal-type domain-containing protein</fullName>
    </recommendedName>
</protein>
<keyword evidence="6" id="KW-0804">Transcription</keyword>
<dbReference type="SMART" id="SM00066">
    <property type="entry name" value="GAL4"/>
    <property type="match status" value="1"/>
</dbReference>
<dbReference type="InterPro" id="IPR007219">
    <property type="entry name" value="XnlR_reg_dom"/>
</dbReference>
<dbReference type="InterPro" id="IPR001138">
    <property type="entry name" value="Zn2Cys6_DnaBD"/>
</dbReference>
<dbReference type="GO" id="GO:0006351">
    <property type="term" value="P:DNA-templated transcription"/>
    <property type="evidence" value="ECO:0007669"/>
    <property type="project" value="InterPro"/>
</dbReference>
<evidence type="ECO:0000256" key="2">
    <source>
        <dbReference type="ARBA" id="ARBA00022723"/>
    </source>
</evidence>
<dbReference type="GO" id="GO:0043565">
    <property type="term" value="F:sequence-specific DNA binding"/>
    <property type="evidence" value="ECO:0007669"/>
    <property type="project" value="TreeGrafter"/>
</dbReference>
<evidence type="ECO:0000256" key="5">
    <source>
        <dbReference type="ARBA" id="ARBA00023125"/>
    </source>
</evidence>
<accession>A0A1B9GAX2</accession>
<dbReference type="AlphaFoldDB" id="A0A1B9GAX2"/>
<feature type="domain" description="Zn(2)-C6 fungal-type" evidence="9">
    <location>
        <begin position="198"/>
        <end position="228"/>
    </location>
</feature>
<dbReference type="GO" id="GO:0045944">
    <property type="term" value="P:positive regulation of transcription by RNA polymerase II"/>
    <property type="evidence" value="ECO:0007669"/>
    <property type="project" value="TreeGrafter"/>
</dbReference>
<dbReference type="OrthoDB" id="3364175at2759"/>
<dbReference type="KEGG" id="kbi:30207426"/>
<feature type="region of interest" description="Disordered" evidence="8">
    <location>
        <begin position="392"/>
        <end position="414"/>
    </location>
</feature>
<dbReference type="SUPFAM" id="SSF57701">
    <property type="entry name" value="Zn2/Cys6 DNA-binding domain"/>
    <property type="match status" value="1"/>
</dbReference>
<dbReference type="Gene3D" id="4.10.240.10">
    <property type="entry name" value="Zn(2)-C6 fungal-type DNA-binding domain"/>
    <property type="match status" value="1"/>
</dbReference>
<dbReference type="RefSeq" id="XP_019049246.1">
    <property type="nucleotide sequence ID" value="XM_019189684.1"/>
</dbReference>
<evidence type="ECO:0000313" key="10">
    <source>
        <dbReference type="EMBL" id="OCF28176.1"/>
    </source>
</evidence>
<evidence type="ECO:0000256" key="8">
    <source>
        <dbReference type="SAM" id="MobiDB-lite"/>
    </source>
</evidence>
<keyword evidence="12" id="KW-1185">Reference proteome</keyword>
<dbReference type="Pfam" id="PF04082">
    <property type="entry name" value="Fungal_trans"/>
    <property type="match status" value="1"/>
</dbReference>
<feature type="region of interest" description="Disordered" evidence="8">
    <location>
        <begin position="325"/>
        <end position="351"/>
    </location>
</feature>
<feature type="region of interest" description="Disordered" evidence="8">
    <location>
        <begin position="1"/>
        <end position="174"/>
    </location>
</feature>
<dbReference type="GO" id="GO:0008270">
    <property type="term" value="F:zinc ion binding"/>
    <property type="evidence" value="ECO:0007669"/>
    <property type="project" value="InterPro"/>
</dbReference>
<sequence>MSFTPPTLPPISTLSAALENGSDPSMVIAPELMGEDGLPPNIKRRGSHSDHDAGDQSPHGINSNGYQSSSARDERSGWGNGSYSAGGNSRHPHPWEEGYRDDSHQQHDPEYSTSGLQDQDQPPTEGDKDGENEDGSKSDKPKPRKRARVSKPRQSKDNRNGVKDDGIPEDGVLDYADPSGDFKLGPVYIHPPKGAAQACVRCHKIKRKCDNAKPRCAGCNKADVACVFELSPATAGYVTNLKADNIALTSQIASAAERIQHLESAISNLERGLPPPPEREIFDDHQFPSQLTTQADFAAMSKTILSVRSSDLSSPVFGGDNHVTLDSLSSSNNQRSEATTRTAFGQTQQSPLPPYEVAQQAVESFFVMNAISYPFLDKHEFLKDMDDIYRQDQSGNRRGSTYNTSGQPQQSNEDAEHWAGKEFLLFMVIAIGTTNKERTGEVEKGFSKVYKDRAFASLQAAVGREDILCVQSLILLGIYAMFDPSGISLWHVVGFAARIAIALNLHRRVDDSTLPASVVEHRKRVFYSLFNLDRLVAVTLSKPLAIADNDIDVELPSPLPADEPYRGRPRIDFTRHITKLRRLGGVILSTVYSVSGEQNTLPEEGRSNIIHDLHKQLDTWLAECPLSPSDDDQPQDGDSGSMIHTSYSWFLLNYQQLLCLLHRPSPLFPSMNGEKLKVLHESSLNCVELYLNLYKSNKVSYNLINISNQFLSCISLLYCLCEFDSRDKTLLENAAWKEEVKKRLEQCNELLEIFSKSLKETSKYKEIFRKLSDLLLVRYGPLTESQPESAGVAPTPTTDIAPAQTDENTIAWNAMTQLWYNSGDFNFDGYTLGNALDGGAGNRDLGSARGLWDQLG</sequence>
<feature type="compositionally biased region" description="Basic and acidic residues" evidence="8">
    <location>
        <begin position="125"/>
        <end position="141"/>
    </location>
</feature>
<dbReference type="Pfam" id="PF00172">
    <property type="entry name" value="Zn_clus"/>
    <property type="match status" value="1"/>
</dbReference>
<evidence type="ECO:0000256" key="7">
    <source>
        <dbReference type="ARBA" id="ARBA00023242"/>
    </source>
</evidence>
<dbReference type="GO" id="GO:0005634">
    <property type="term" value="C:nucleus"/>
    <property type="evidence" value="ECO:0007669"/>
    <property type="project" value="UniProtKB-SubCell"/>
</dbReference>
<comment type="subcellular location">
    <subcellularLocation>
        <location evidence="1">Nucleus</location>
    </subcellularLocation>
</comment>
<name>A0A1B9GAX2_9TREE</name>
<dbReference type="SMART" id="SM00906">
    <property type="entry name" value="Fungal_trans"/>
    <property type="match status" value="1"/>
</dbReference>
<keyword evidence="7" id="KW-0539">Nucleus</keyword>
<reference evidence="11" key="2">
    <citation type="submission" date="2013-07" db="EMBL/GenBank/DDBJ databases">
        <authorList>
            <consortium name="The Broad Institute Genome Sequencing Platform"/>
            <person name="Cuomo C."/>
            <person name="Litvintseva A."/>
            <person name="Chen Y."/>
            <person name="Heitman J."/>
            <person name="Sun S."/>
            <person name="Springer D."/>
            <person name="Dromer F."/>
            <person name="Young S.K."/>
            <person name="Zeng Q."/>
            <person name="Gargeya S."/>
            <person name="Fitzgerald M."/>
            <person name="Abouelleil A."/>
            <person name="Alvarado L."/>
            <person name="Berlin A.M."/>
            <person name="Chapman S.B."/>
            <person name="Dewar J."/>
            <person name="Goldberg J."/>
            <person name="Griggs A."/>
            <person name="Gujja S."/>
            <person name="Hansen M."/>
            <person name="Howarth C."/>
            <person name="Imamovic A."/>
            <person name="Larimer J."/>
            <person name="McCowan C."/>
            <person name="Murphy C."/>
            <person name="Pearson M."/>
            <person name="Priest M."/>
            <person name="Roberts A."/>
            <person name="Saif S."/>
            <person name="Shea T."/>
            <person name="Sykes S."/>
            <person name="Wortman J."/>
            <person name="Nusbaum C."/>
            <person name="Birren B."/>
        </authorList>
    </citation>
    <scope>NUCLEOTIDE SEQUENCE</scope>
    <source>
        <strain evidence="11">CBS 10118</strain>
    </source>
</reference>
<dbReference type="GeneID" id="30207426"/>
<dbReference type="EMBL" id="CP144542">
    <property type="protein sequence ID" value="WVW82313.1"/>
    <property type="molecule type" value="Genomic_DNA"/>
</dbReference>
<dbReference type="PROSITE" id="PS00463">
    <property type="entry name" value="ZN2_CY6_FUNGAL_1"/>
    <property type="match status" value="1"/>
</dbReference>
<dbReference type="PANTHER" id="PTHR47782">
    <property type="entry name" value="ZN(II)2CYS6 TRANSCRIPTION FACTOR (EUROFUNG)-RELATED"/>
    <property type="match status" value="1"/>
</dbReference>
<feature type="compositionally biased region" description="Polar residues" evidence="8">
    <location>
        <begin position="59"/>
        <end position="70"/>
    </location>
</feature>